<name>A0A0F9LAX8_9ZZZZ</name>
<dbReference type="AlphaFoldDB" id="A0A0F9LAX8"/>
<protein>
    <recommendedName>
        <fullName evidence="2">Cytidyltransferase-like domain-containing protein</fullName>
    </recommendedName>
</protein>
<dbReference type="EMBL" id="LAZR01006657">
    <property type="protein sequence ID" value="KKM90548.1"/>
    <property type="molecule type" value="Genomic_DNA"/>
</dbReference>
<comment type="caution">
    <text evidence="1">The sequence shown here is derived from an EMBL/GenBank/DDBJ whole genome shotgun (WGS) entry which is preliminary data.</text>
</comment>
<proteinExistence type="predicted"/>
<evidence type="ECO:0000313" key="1">
    <source>
        <dbReference type="EMBL" id="KKM90548.1"/>
    </source>
</evidence>
<accession>A0A0F9LAX8</accession>
<gene>
    <name evidence="1" type="ORF">LCGC14_1237430</name>
</gene>
<sequence length="109" mass="12628">MKHKAMFGRYQPWHKGHLWLLLELLERKPETDVWIGVRDTSLDINNPYTPKRVVEMIKEDIAKALTPNEIDRVKITIIPDLEGVYYGRSVGYNVEELQPPELIAQVSAT</sequence>
<dbReference type="Gene3D" id="3.40.50.620">
    <property type="entry name" value="HUPs"/>
    <property type="match status" value="1"/>
</dbReference>
<organism evidence="1">
    <name type="scientific">marine sediment metagenome</name>
    <dbReference type="NCBI Taxonomy" id="412755"/>
    <lineage>
        <taxon>unclassified sequences</taxon>
        <taxon>metagenomes</taxon>
        <taxon>ecological metagenomes</taxon>
    </lineage>
</organism>
<dbReference type="InterPro" id="IPR014729">
    <property type="entry name" value="Rossmann-like_a/b/a_fold"/>
</dbReference>
<dbReference type="SUPFAM" id="SSF52374">
    <property type="entry name" value="Nucleotidylyl transferase"/>
    <property type="match status" value="1"/>
</dbReference>
<evidence type="ECO:0008006" key="2">
    <source>
        <dbReference type="Google" id="ProtNLM"/>
    </source>
</evidence>
<reference evidence="1" key="1">
    <citation type="journal article" date="2015" name="Nature">
        <title>Complex archaea that bridge the gap between prokaryotes and eukaryotes.</title>
        <authorList>
            <person name="Spang A."/>
            <person name="Saw J.H."/>
            <person name="Jorgensen S.L."/>
            <person name="Zaremba-Niedzwiedzka K."/>
            <person name="Martijn J."/>
            <person name="Lind A.E."/>
            <person name="van Eijk R."/>
            <person name="Schleper C."/>
            <person name="Guy L."/>
            <person name="Ettema T.J."/>
        </authorList>
    </citation>
    <scope>NUCLEOTIDE SEQUENCE</scope>
</reference>
<feature type="non-terminal residue" evidence="1">
    <location>
        <position position="109"/>
    </location>
</feature>